<organism evidence="1 2">
    <name type="scientific">Aspergillus granulosus</name>
    <dbReference type="NCBI Taxonomy" id="176169"/>
    <lineage>
        <taxon>Eukaryota</taxon>
        <taxon>Fungi</taxon>
        <taxon>Dikarya</taxon>
        <taxon>Ascomycota</taxon>
        <taxon>Pezizomycotina</taxon>
        <taxon>Eurotiomycetes</taxon>
        <taxon>Eurotiomycetidae</taxon>
        <taxon>Eurotiales</taxon>
        <taxon>Aspergillaceae</taxon>
        <taxon>Aspergillus</taxon>
        <taxon>Aspergillus subgen. Nidulantes</taxon>
    </lineage>
</organism>
<accession>A0ABR4HD47</accession>
<sequence length="86" mass="9575">MLVQRYPTAYDGITASEPAQTWAGLTLGLYYQLLIKKWHDVGTLACELNFLTAEAVADVHVRLLIEPSFLAVMPYSPQTPPGQVQR</sequence>
<gene>
    <name evidence="1" type="ORF">BJX63DRAFT_431991</name>
</gene>
<evidence type="ECO:0000313" key="1">
    <source>
        <dbReference type="EMBL" id="KAL2813408.1"/>
    </source>
</evidence>
<comment type="caution">
    <text evidence="1">The sequence shown here is derived from an EMBL/GenBank/DDBJ whole genome shotgun (WGS) entry which is preliminary data.</text>
</comment>
<evidence type="ECO:0000313" key="2">
    <source>
        <dbReference type="Proteomes" id="UP001610334"/>
    </source>
</evidence>
<dbReference type="Proteomes" id="UP001610334">
    <property type="component" value="Unassembled WGS sequence"/>
</dbReference>
<dbReference type="EMBL" id="JBFXLT010000040">
    <property type="protein sequence ID" value="KAL2813408.1"/>
    <property type="molecule type" value="Genomic_DNA"/>
</dbReference>
<name>A0ABR4HD47_9EURO</name>
<keyword evidence="2" id="KW-1185">Reference proteome</keyword>
<proteinExistence type="predicted"/>
<protein>
    <submittedName>
        <fullName evidence="1">Uncharacterized protein</fullName>
    </submittedName>
</protein>
<reference evidence="1 2" key="1">
    <citation type="submission" date="2024-07" db="EMBL/GenBank/DDBJ databases">
        <title>Section-level genome sequencing and comparative genomics of Aspergillus sections Usti and Cavernicolus.</title>
        <authorList>
            <consortium name="Lawrence Berkeley National Laboratory"/>
            <person name="Nybo J.L."/>
            <person name="Vesth T.C."/>
            <person name="Theobald S."/>
            <person name="Frisvad J.C."/>
            <person name="Larsen T.O."/>
            <person name="Kjaerboelling I."/>
            <person name="Rothschild-Mancinelli K."/>
            <person name="Lyhne E.K."/>
            <person name="Kogle M.E."/>
            <person name="Barry K."/>
            <person name="Clum A."/>
            <person name="Na H."/>
            <person name="Ledsgaard L."/>
            <person name="Lin J."/>
            <person name="Lipzen A."/>
            <person name="Kuo A."/>
            <person name="Riley R."/>
            <person name="Mondo S."/>
            <person name="Labutti K."/>
            <person name="Haridas S."/>
            <person name="Pangalinan J."/>
            <person name="Salamov A.A."/>
            <person name="Simmons B.A."/>
            <person name="Magnuson J.K."/>
            <person name="Chen J."/>
            <person name="Drula E."/>
            <person name="Henrissat B."/>
            <person name="Wiebenga A."/>
            <person name="Lubbers R.J."/>
            <person name="Gomes A.C."/>
            <person name="Makela M.R."/>
            <person name="Stajich J."/>
            <person name="Grigoriev I.V."/>
            <person name="Mortensen U.H."/>
            <person name="De Vries R.P."/>
            <person name="Baker S.E."/>
            <person name="Andersen M.R."/>
        </authorList>
    </citation>
    <scope>NUCLEOTIDE SEQUENCE [LARGE SCALE GENOMIC DNA]</scope>
    <source>
        <strain evidence="1 2">CBS 588.65</strain>
    </source>
</reference>